<dbReference type="Gene3D" id="3.30.200.20">
    <property type="entry name" value="Phosphorylase Kinase, domain 1"/>
    <property type="match status" value="2"/>
</dbReference>
<dbReference type="InterPro" id="IPR011009">
    <property type="entry name" value="Kinase-like_dom_sf"/>
</dbReference>
<dbReference type="Proteomes" id="UP001151760">
    <property type="component" value="Unassembled WGS sequence"/>
</dbReference>
<feature type="coiled-coil region" evidence="1">
    <location>
        <begin position="37"/>
        <end position="71"/>
    </location>
</feature>
<dbReference type="InterPro" id="IPR000719">
    <property type="entry name" value="Prot_kinase_dom"/>
</dbReference>
<organism evidence="4 5">
    <name type="scientific">Tanacetum coccineum</name>
    <dbReference type="NCBI Taxonomy" id="301880"/>
    <lineage>
        <taxon>Eukaryota</taxon>
        <taxon>Viridiplantae</taxon>
        <taxon>Streptophyta</taxon>
        <taxon>Embryophyta</taxon>
        <taxon>Tracheophyta</taxon>
        <taxon>Spermatophyta</taxon>
        <taxon>Magnoliopsida</taxon>
        <taxon>eudicotyledons</taxon>
        <taxon>Gunneridae</taxon>
        <taxon>Pentapetalae</taxon>
        <taxon>asterids</taxon>
        <taxon>campanulids</taxon>
        <taxon>Asterales</taxon>
        <taxon>Asteraceae</taxon>
        <taxon>Asteroideae</taxon>
        <taxon>Anthemideae</taxon>
        <taxon>Anthemidinae</taxon>
        <taxon>Tanacetum</taxon>
    </lineage>
</organism>
<feature type="domain" description="Protein kinase" evidence="3">
    <location>
        <begin position="639"/>
        <end position="912"/>
    </location>
</feature>
<sequence>MPLISSYLTVEESAEEHDTCDEYLTEGFLTEKEQQQLALDEEAYREYLEEEAKAEKERARAKKEWEEFMKEEQAHDELFRLKFGVKSDSEYESIMSSLAHLKIPLEDIQSATNNFAEENIINSYGFCKEYKTQFLWSGDLIDICARRLNKERDDEQQFWMEISMLSTLKHKNLVSLVGFCDENGEKIIINRRETSLLNEDMGTKYLMFDVSMKIKASQRHHSFHTNKLEYVNGYGDPTYIETKSVSHKSDMYSLGVILFELLCGRNSISDDKVDNHLASLAITHYREKNLDNIIDKDLWKQMDLHSFNMFAEIAYDCLDEEQSGRPNIVDIVPRLEKALGLARENRPIHFAPDHLAHLRIPLEDIESATNYFAKENVIGTGGFGKRYKGQLLWSGELIDINARRLINNEWDEKEQQFWTEISMLSCLKHKNVVSIVGFCNEVGAETIIYKLSSRGRLDNYLSDLMLLRWVKRLEISIGLAHALRYIHYDEPRDFSVIHRNISSYTVLLNNDWEPKLCEFQHSMKIKTSGRHDSCHTDSVWSAKGYTDPTYEKIKSVNHKTDMYSFGLVLFELLCARKSVSDDQDNKYLAPLAIFHYREKILDGIIDPDLWKQIDPRSLNIFAETAYECLNEEQSQRPNMDEIVTRLEKALELQLECENAGSTSHSISTGIEYQFSKKTMSSLNYLSHSQLSYEDIQSATKNWARGNIKKQLHGFTKVKEANGSLNKYLSDETLTWMQKLKICLGVAKALSYLHYDTGRDFSVIHCNIRSSKILLDDKWEPKLSGFQLALTNTVPRRRRLLLTRDIIENVYLDPKYKKTGGMTHKSDVYSFGVVLLEILCGRSAVLPDEKLGEGLLSKMVKSNLDDMIDPHLRKQMHPESLKIFSEIAYCCVKEERADRPYIDQVVKRLEKAFELQLKHENPELPRNAFDAHGSSHPTTSQIAPPTSIMPLSSSHTTLDPLSSASSSGHPMMIEEKIKNTKGVRLGGLEERKEGKECLQEVSNTKANGCEEECWELVPRPTNSNVIGSKWVFRTKFLSDGTVDKFKARLVAQGFTQVNGLDYSAAFSPVVKSSTVRIVISHAVLYKWPLHQLDVKNAFVNGNHTDTVFMEQPPGFLDPRLPNHVCRLKKSLYGLKQAPGHGHRLSTFLVGLGFLCSRAYTSLFISKRDSCVLYLLVYVNDLILTGNQNGTIHNFISRLKKEFAITDLGYLSYFLGLEVSYTPTGLFISQSKYVHEIFVQAKLLDAKPVSSPLSTAEHFTTQGVSFTDPTLYRSLVGALQYLTITRPDLSY</sequence>
<dbReference type="Pfam" id="PF07727">
    <property type="entry name" value="RVT_2"/>
    <property type="match status" value="1"/>
</dbReference>
<dbReference type="InterPro" id="IPR013103">
    <property type="entry name" value="RVT_2"/>
</dbReference>
<dbReference type="PANTHER" id="PTHR27003">
    <property type="entry name" value="OS07G0166700 PROTEIN"/>
    <property type="match status" value="1"/>
</dbReference>
<evidence type="ECO:0000313" key="4">
    <source>
        <dbReference type="EMBL" id="GJU00579.1"/>
    </source>
</evidence>
<evidence type="ECO:0000256" key="2">
    <source>
        <dbReference type="SAM" id="MobiDB-lite"/>
    </source>
</evidence>
<dbReference type="EMBL" id="BQNB010020878">
    <property type="protein sequence ID" value="GJU00579.1"/>
    <property type="molecule type" value="Genomic_DNA"/>
</dbReference>
<dbReference type="InterPro" id="IPR045272">
    <property type="entry name" value="ANXUR1/2-like"/>
</dbReference>
<feature type="domain" description="Protein kinase" evidence="3">
    <location>
        <begin position="1"/>
        <end position="339"/>
    </location>
</feature>
<proteinExistence type="predicted"/>
<accession>A0ABQ5IK54</accession>
<name>A0ABQ5IK54_9ASTR</name>
<dbReference type="Pfam" id="PF07714">
    <property type="entry name" value="PK_Tyr_Ser-Thr"/>
    <property type="match status" value="2"/>
</dbReference>
<dbReference type="Gene3D" id="1.10.510.10">
    <property type="entry name" value="Transferase(Phosphotransferase) domain 1"/>
    <property type="match status" value="3"/>
</dbReference>
<dbReference type="InterPro" id="IPR043502">
    <property type="entry name" value="DNA/RNA_pol_sf"/>
</dbReference>
<feature type="domain" description="Protein kinase" evidence="3">
    <location>
        <begin position="372"/>
        <end position="650"/>
    </location>
</feature>
<reference evidence="4" key="1">
    <citation type="journal article" date="2022" name="Int. J. Mol. Sci.">
        <title>Draft Genome of Tanacetum Coccineum: Genomic Comparison of Closely Related Tanacetum-Family Plants.</title>
        <authorList>
            <person name="Yamashiro T."/>
            <person name="Shiraishi A."/>
            <person name="Nakayama K."/>
            <person name="Satake H."/>
        </authorList>
    </citation>
    <scope>NUCLEOTIDE SEQUENCE</scope>
</reference>
<dbReference type="SUPFAM" id="SSF56112">
    <property type="entry name" value="Protein kinase-like (PK-like)"/>
    <property type="match status" value="3"/>
</dbReference>
<keyword evidence="5" id="KW-1185">Reference proteome</keyword>
<comment type="caution">
    <text evidence="4">The sequence shown here is derived from an EMBL/GenBank/DDBJ whole genome shotgun (WGS) entry which is preliminary data.</text>
</comment>
<reference evidence="4" key="2">
    <citation type="submission" date="2022-01" db="EMBL/GenBank/DDBJ databases">
        <authorList>
            <person name="Yamashiro T."/>
            <person name="Shiraishi A."/>
            <person name="Satake H."/>
            <person name="Nakayama K."/>
        </authorList>
    </citation>
    <scope>NUCLEOTIDE SEQUENCE</scope>
</reference>
<gene>
    <name evidence="4" type="ORF">Tco_1110917</name>
</gene>
<feature type="region of interest" description="Disordered" evidence="2">
    <location>
        <begin position="923"/>
        <end position="942"/>
    </location>
</feature>
<evidence type="ECO:0000259" key="3">
    <source>
        <dbReference type="PROSITE" id="PS50011"/>
    </source>
</evidence>
<dbReference type="PANTHER" id="PTHR27003:SF383">
    <property type="entry name" value="TYROSINE-PROTEIN KINASE, NON-RECEPTOR JAK_TYK2-RELATED"/>
    <property type="match status" value="1"/>
</dbReference>
<dbReference type="PROSITE" id="PS50011">
    <property type="entry name" value="PROTEIN_KINASE_DOM"/>
    <property type="match status" value="3"/>
</dbReference>
<dbReference type="SUPFAM" id="SSF56672">
    <property type="entry name" value="DNA/RNA polymerases"/>
    <property type="match status" value="1"/>
</dbReference>
<dbReference type="InterPro" id="IPR001245">
    <property type="entry name" value="Ser-Thr/Tyr_kinase_cat_dom"/>
</dbReference>
<keyword evidence="1" id="KW-0175">Coiled coil</keyword>
<evidence type="ECO:0000313" key="5">
    <source>
        <dbReference type="Proteomes" id="UP001151760"/>
    </source>
</evidence>
<protein>
    <submittedName>
        <fullName evidence="4">Kinase-like domain, phloem protein 2-like protein</fullName>
    </submittedName>
</protein>
<evidence type="ECO:0000256" key="1">
    <source>
        <dbReference type="SAM" id="Coils"/>
    </source>
</evidence>